<gene>
    <name evidence="1" type="ORF">F383_21143</name>
</gene>
<proteinExistence type="predicted"/>
<protein>
    <submittedName>
        <fullName evidence="1">Uncharacterized protein</fullName>
    </submittedName>
</protein>
<sequence>MPTYQTWSYSHTYIDAMVLLEHHISESYVMTYISYLFLRLIRAFGCRNSIESNS</sequence>
<dbReference type="EMBL" id="KN410376">
    <property type="protein sequence ID" value="KHG18336.1"/>
    <property type="molecule type" value="Genomic_DNA"/>
</dbReference>
<dbReference type="Proteomes" id="UP000032142">
    <property type="component" value="Unassembled WGS sequence"/>
</dbReference>
<evidence type="ECO:0000313" key="2">
    <source>
        <dbReference type="Proteomes" id="UP000032142"/>
    </source>
</evidence>
<dbReference type="AlphaFoldDB" id="A0A0B0P4S4"/>
<evidence type="ECO:0000313" key="1">
    <source>
        <dbReference type="EMBL" id="KHG18336.1"/>
    </source>
</evidence>
<organism evidence="1 2">
    <name type="scientific">Gossypium arboreum</name>
    <name type="common">Tree cotton</name>
    <name type="synonym">Gossypium nanking</name>
    <dbReference type="NCBI Taxonomy" id="29729"/>
    <lineage>
        <taxon>Eukaryota</taxon>
        <taxon>Viridiplantae</taxon>
        <taxon>Streptophyta</taxon>
        <taxon>Embryophyta</taxon>
        <taxon>Tracheophyta</taxon>
        <taxon>Spermatophyta</taxon>
        <taxon>Magnoliopsida</taxon>
        <taxon>eudicotyledons</taxon>
        <taxon>Gunneridae</taxon>
        <taxon>Pentapetalae</taxon>
        <taxon>rosids</taxon>
        <taxon>malvids</taxon>
        <taxon>Malvales</taxon>
        <taxon>Malvaceae</taxon>
        <taxon>Malvoideae</taxon>
        <taxon>Gossypium</taxon>
    </lineage>
</organism>
<reference evidence="2" key="1">
    <citation type="submission" date="2014-09" db="EMBL/GenBank/DDBJ databases">
        <authorList>
            <person name="Mudge J."/>
            <person name="Ramaraj T."/>
            <person name="Lindquist I.E."/>
            <person name="Bharti A.K."/>
            <person name="Sundararajan A."/>
            <person name="Cameron C.T."/>
            <person name="Woodward J.E."/>
            <person name="May G.D."/>
            <person name="Brubaker C."/>
            <person name="Broadhvest J."/>
            <person name="Wilkins T.A."/>
        </authorList>
    </citation>
    <scope>NUCLEOTIDE SEQUENCE</scope>
    <source>
        <strain evidence="2">cv. AKA8401</strain>
    </source>
</reference>
<accession>A0A0B0P4S4</accession>
<name>A0A0B0P4S4_GOSAR</name>
<keyword evidence="2" id="KW-1185">Reference proteome</keyword>